<dbReference type="PROSITE" id="PS00369">
    <property type="entry name" value="PTS_HPR_HIS"/>
    <property type="match status" value="1"/>
</dbReference>
<keyword evidence="4" id="KW-0598">Phosphotransferase system</keyword>
<dbReference type="PROSITE" id="PS51350">
    <property type="entry name" value="PTS_HPR_DOM"/>
    <property type="match status" value="1"/>
</dbReference>
<dbReference type="InterPro" id="IPR000032">
    <property type="entry name" value="HPr-like"/>
</dbReference>
<evidence type="ECO:0000259" key="5">
    <source>
        <dbReference type="PROSITE" id="PS51350"/>
    </source>
</evidence>
<dbReference type="InterPro" id="IPR050399">
    <property type="entry name" value="HPr"/>
</dbReference>
<dbReference type="PRINTS" id="PR00107">
    <property type="entry name" value="PHOSPHOCPHPR"/>
</dbReference>
<comment type="similarity">
    <text evidence="2">Belongs to the HPr family.</text>
</comment>
<evidence type="ECO:0000313" key="6">
    <source>
        <dbReference type="EMBL" id="PPQ31693.1"/>
    </source>
</evidence>
<feature type="domain" description="HPr" evidence="5">
    <location>
        <begin position="15"/>
        <end position="102"/>
    </location>
</feature>
<dbReference type="InterPro" id="IPR002114">
    <property type="entry name" value="PTS_HPr_Ser_P_site"/>
</dbReference>
<accession>A0A2S6NAP6</accession>
<gene>
    <name evidence="6" type="ORF">CCS01_16900</name>
</gene>
<evidence type="ECO:0000256" key="1">
    <source>
        <dbReference type="ARBA" id="ARBA00004496"/>
    </source>
</evidence>
<proteinExistence type="inferred from homology"/>
<name>A0A2S6NAP6_RHOGL</name>
<dbReference type="InterPro" id="IPR001020">
    <property type="entry name" value="PTS_HPr_His_P_site"/>
</dbReference>
<protein>
    <submittedName>
        <fullName evidence="6">HPr family phosphocarrier protein</fullName>
    </submittedName>
</protein>
<comment type="caution">
    <text evidence="6">The sequence shown here is derived from an EMBL/GenBank/DDBJ whole genome shotgun (WGS) entry which is preliminary data.</text>
</comment>
<dbReference type="Pfam" id="PF00381">
    <property type="entry name" value="PTS-HPr"/>
    <property type="match status" value="1"/>
</dbReference>
<dbReference type="InterPro" id="IPR035895">
    <property type="entry name" value="HPr-like_sf"/>
</dbReference>
<dbReference type="EMBL" id="NHRY01000185">
    <property type="protein sequence ID" value="PPQ31693.1"/>
    <property type="molecule type" value="Genomic_DNA"/>
</dbReference>
<dbReference type="RefSeq" id="WP_104520001.1">
    <property type="nucleotide sequence ID" value="NZ_NHRY01000185.1"/>
</dbReference>
<dbReference type="SUPFAM" id="SSF55594">
    <property type="entry name" value="HPr-like"/>
    <property type="match status" value="1"/>
</dbReference>
<evidence type="ECO:0000256" key="3">
    <source>
        <dbReference type="ARBA" id="ARBA00022490"/>
    </source>
</evidence>
<dbReference type="Proteomes" id="UP000239724">
    <property type="component" value="Unassembled WGS sequence"/>
</dbReference>
<dbReference type="PANTHER" id="PTHR33705">
    <property type="entry name" value="PHOSPHOCARRIER PROTEIN HPR"/>
    <property type="match status" value="1"/>
</dbReference>
<reference evidence="6 7" key="1">
    <citation type="journal article" date="2018" name="Arch. Microbiol.">
        <title>New insights into the metabolic potential of the phototrophic purple bacterium Rhodopila globiformis DSM 161(T) from its draft genome sequence and evidence for a vanadium-dependent nitrogenase.</title>
        <authorList>
            <person name="Imhoff J.F."/>
            <person name="Rahn T."/>
            <person name="Kunzel S."/>
            <person name="Neulinger S.C."/>
        </authorList>
    </citation>
    <scope>NUCLEOTIDE SEQUENCE [LARGE SCALE GENOMIC DNA]</scope>
    <source>
        <strain evidence="6 7">DSM 161</strain>
    </source>
</reference>
<dbReference type="NCBIfam" id="TIGR01003">
    <property type="entry name" value="PTS_HPr_family"/>
    <property type="match status" value="1"/>
</dbReference>
<comment type="subcellular location">
    <subcellularLocation>
        <location evidence="1">Cytoplasm</location>
    </subcellularLocation>
</comment>
<evidence type="ECO:0000256" key="2">
    <source>
        <dbReference type="ARBA" id="ARBA00010736"/>
    </source>
</evidence>
<dbReference type="GO" id="GO:0005737">
    <property type="term" value="C:cytoplasm"/>
    <property type="evidence" value="ECO:0007669"/>
    <property type="project" value="UniProtKB-SubCell"/>
</dbReference>
<evidence type="ECO:0000313" key="7">
    <source>
        <dbReference type="Proteomes" id="UP000239724"/>
    </source>
</evidence>
<dbReference type="Gene3D" id="3.30.1340.10">
    <property type="entry name" value="HPr-like"/>
    <property type="match status" value="1"/>
</dbReference>
<dbReference type="AlphaFoldDB" id="A0A2S6NAP6"/>
<dbReference type="OrthoDB" id="9798965at2"/>
<dbReference type="GO" id="GO:0009401">
    <property type="term" value="P:phosphoenolpyruvate-dependent sugar phosphotransferase system"/>
    <property type="evidence" value="ECO:0007669"/>
    <property type="project" value="UniProtKB-KW"/>
</dbReference>
<dbReference type="CDD" id="cd00367">
    <property type="entry name" value="PTS-HPr_like"/>
    <property type="match status" value="1"/>
</dbReference>
<keyword evidence="7" id="KW-1185">Reference proteome</keyword>
<organism evidence="6 7">
    <name type="scientific">Rhodopila globiformis</name>
    <name type="common">Rhodopseudomonas globiformis</name>
    <dbReference type="NCBI Taxonomy" id="1071"/>
    <lineage>
        <taxon>Bacteria</taxon>
        <taxon>Pseudomonadati</taxon>
        <taxon>Pseudomonadota</taxon>
        <taxon>Alphaproteobacteria</taxon>
        <taxon>Acetobacterales</taxon>
        <taxon>Acetobacteraceae</taxon>
        <taxon>Rhodopila</taxon>
    </lineage>
</organism>
<sequence length="103" mass="10792">MTDGSAEPPAPESPVLTRVVTICNKRGLHARAAARFVTMAETFGASVDVVRDGQVVSARSIMGLMMLGAGNGSEIELRAEGWDAKEAMDALAALVEAGFNEQD</sequence>
<dbReference type="PANTHER" id="PTHR33705:SF2">
    <property type="entry name" value="PHOSPHOCARRIER PROTEIN NPR"/>
    <property type="match status" value="1"/>
</dbReference>
<evidence type="ECO:0000256" key="4">
    <source>
        <dbReference type="ARBA" id="ARBA00022683"/>
    </source>
</evidence>
<dbReference type="PROSITE" id="PS00589">
    <property type="entry name" value="PTS_HPR_SER"/>
    <property type="match status" value="1"/>
</dbReference>
<keyword evidence="3" id="KW-0963">Cytoplasm</keyword>